<organism evidence="2 3">
    <name type="scientific">Hibiscus sabdariffa</name>
    <name type="common">roselle</name>
    <dbReference type="NCBI Taxonomy" id="183260"/>
    <lineage>
        <taxon>Eukaryota</taxon>
        <taxon>Viridiplantae</taxon>
        <taxon>Streptophyta</taxon>
        <taxon>Embryophyta</taxon>
        <taxon>Tracheophyta</taxon>
        <taxon>Spermatophyta</taxon>
        <taxon>Magnoliopsida</taxon>
        <taxon>eudicotyledons</taxon>
        <taxon>Gunneridae</taxon>
        <taxon>Pentapetalae</taxon>
        <taxon>rosids</taxon>
        <taxon>malvids</taxon>
        <taxon>Malvales</taxon>
        <taxon>Malvaceae</taxon>
        <taxon>Malvoideae</taxon>
        <taxon>Hibiscus</taxon>
    </lineage>
</organism>
<dbReference type="PANTHER" id="PTHR34278">
    <property type="entry name" value="PROTEIN THI031, PUTATIVE-RELATED"/>
    <property type="match status" value="1"/>
</dbReference>
<evidence type="ECO:0000313" key="2">
    <source>
        <dbReference type="EMBL" id="KAK8992991.1"/>
    </source>
</evidence>
<comment type="caution">
    <text evidence="2">The sequence shown here is derived from an EMBL/GenBank/DDBJ whole genome shotgun (WGS) entry which is preliminary data.</text>
</comment>
<keyword evidence="3" id="KW-1185">Reference proteome</keyword>
<proteinExistence type="predicted"/>
<dbReference type="PANTHER" id="PTHR34278:SF1">
    <property type="entry name" value="PROTEIN THI031, PUTATIVE-RELATED"/>
    <property type="match status" value="1"/>
</dbReference>
<protein>
    <submittedName>
        <fullName evidence="2">Uncharacterized protein</fullName>
    </submittedName>
</protein>
<feature type="region of interest" description="Disordered" evidence="1">
    <location>
        <begin position="1"/>
        <end position="25"/>
    </location>
</feature>
<gene>
    <name evidence="2" type="ORF">V6N11_049049</name>
</gene>
<dbReference type="EMBL" id="JBBPBN010000050">
    <property type="protein sequence ID" value="KAK8992991.1"/>
    <property type="molecule type" value="Genomic_DNA"/>
</dbReference>
<name>A0ABR2PX17_9ROSI</name>
<evidence type="ECO:0000256" key="1">
    <source>
        <dbReference type="SAM" id="MobiDB-lite"/>
    </source>
</evidence>
<sequence length="148" mass="16878">MRREGRQHGMVRTSRIPPSPWGSKPKQCFIQQLDSSLTVRIFTEVSKKPTNHSKFTGRCGKPRCLGCHMHPACKAKNKTKGSHKLRSSDMTTNSRFITWSVAHGRKRHGLKFSGFSATKVLNYLYKDIGDCYKDVGEEEEGWYMVGEI</sequence>
<reference evidence="2 3" key="1">
    <citation type="journal article" date="2024" name="G3 (Bethesda)">
        <title>Genome assembly of Hibiscus sabdariffa L. provides insights into metabolisms of medicinal natural products.</title>
        <authorList>
            <person name="Kim T."/>
        </authorList>
    </citation>
    <scope>NUCLEOTIDE SEQUENCE [LARGE SCALE GENOMIC DNA]</scope>
    <source>
        <strain evidence="2">TK-2024</strain>
        <tissue evidence="2">Old leaves</tissue>
    </source>
</reference>
<accession>A0ABR2PX17</accession>
<evidence type="ECO:0000313" key="3">
    <source>
        <dbReference type="Proteomes" id="UP001396334"/>
    </source>
</evidence>
<dbReference type="Proteomes" id="UP001396334">
    <property type="component" value="Unassembled WGS sequence"/>
</dbReference>